<dbReference type="SUPFAM" id="SSF102588">
    <property type="entry name" value="LmbE-like"/>
    <property type="match status" value="1"/>
</dbReference>
<dbReference type="Pfam" id="PF02585">
    <property type="entry name" value="PIG-L"/>
    <property type="match status" value="1"/>
</dbReference>
<accession>A0ABT2JVZ1</accession>
<dbReference type="Proteomes" id="UP001156389">
    <property type="component" value="Unassembled WGS sequence"/>
</dbReference>
<keyword evidence="3" id="KW-1185">Reference proteome</keyword>
<reference evidence="2 3" key="1">
    <citation type="submission" date="2021-10" db="EMBL/GenBank/DDBJ databases">
        <title>Streptomyces gossypii sp. nov., isolated from soil collected from cotton field.</title>
        <authorList>
            <person name="Ge X."/>
            <person name="Chen X."/>
            <person name="Liu W."/>
        </authorList>
    </citation>
    <scope>NUCLEOTIDE SEQUENCE [LARGE SCALE GENOMIC DNA]</scope>
    <source>
        <strain evidence="2 3">N2-109</strain>
    </source>
</reference>
<gene>
    <name evidence="2" type="ORF">LHJ74_19390</name>
</gene>
<dbReference type="InterPro" id="IPR024078">
    <property type="entry name" value="LmbE-like_dom_sf"/>
</dbReference>
<dbReference type="InterPro" id="IPR003737">
    <property type="entry name" value="GlcNAc_PI_deacetylase-related"/>
</dbReference>
<keyword evidence="1" id="KW-0862">Zinc</keyword>
<proteinExistence type="predicted"/>
<dbReference type="EMBL" id="JAJAGO010000008">
    <property type="protein sequence ID" value="MCT2592040.1"/>
    <property type="molecule type" value="Genomic_DNA"/>
</dbReference>
<dbReference type="PANTHER" id="PTHR12993">
    <property type="entry name" value="N-ACETYLGLUCOSAMINYL-PHOSPHATIDYLINOSITOL DE-N-ACETYLASE-RELATED"/>
    <property type="match status" value="1"/>
</dbReference>
<evidence type="ECO:0000256" key="1">
    <source>
        <dbReference type="ARBA" id="ARBA00022833"/>
    </source>
</evidence>
<protein>
    <submittedName>
        <fullName evidence="2">PIG-L family deacetylase</fullName>
    </submittedName>
</protein>
<name>A0ABT2JVZ1_9ACTN</name>
<sequence length="235" mass="25315">MMLPIPEDWNRAVAVAAHPDDLEYGVAAAVARWARQGKEISYVLATRGEAGIAGKHPNEVGPLRVEEQQRSAAVVGVSEVNFLDHQDGAVEYGLPLRRDLAAAFRRLQPEVIITMSFDLTWGEKGPVNHADHRALGLAVLDACRDAANEWVFPEAGPPLSGLRDAYVAATGDPTHFADVTATIDAGIASLREHQAYIDGLGGDFDADDFLRKMTGYVGLGAGCEYAVGFRRYPMG</sequence>
<comment type="caution">
    <text evidence="2">The sequence shown here is derived from an EMBL/GenBank/DDBJ whole genome shotgun (WGS) entry which is preliminary data.</text>
</comment>
<dbReference type="Gene3D" id="3.40.50.10320">
    <property type="entry name" value="LmbE-like"/>
    <property type="match status" value="1"/>
</dbReference>
<evidence type="ECO:0000313" key="2">
    <source>
        <dbReference type="EMBL" id="MCT2592040.1"/>
    </source>
</evidence>
<organism evidence="2 3">
    <name type="scientific">Streptomyces gossypii</name>
    <dbReference type="NCBI Taxonomy" id="2883101"/>
    <lineage>
        <taxon>Bacteria</taxon>
        <taxon>Bacillati</taxon>
        <taxon>Actinomycetota</taxon>
        <taxon>Actinomycetes</taxon>
        <taxon>Kitasatosporales</taxon>
        <taxon>Streptomycetaceae</taxon>
        <taxon>Streptomyces</taxon>
    </lineage>
</organism>
<dbReference type="PANTHER" id="PTHR12993:SF28">
    <property type="entry name" value="LMBE FAMILY PROTEIN"/>
    <property type="match status" value="1"/>
</dbReference>
<evidence type="ECO:0000313" key="3">
    <source>
        <dbReference type="Proteomes" id="UP001156389"/>
    </source>
</evidence>